<evidence type="ECO:0000256" key="2">
    <source>
        <dbReference type="SAM" id="Phobius"/>
    </source>
</evidence>
<dbReference type="Proteomes" id="UP000616837">
    <property type="component" value="Unassembled WGS sequence"/>
</dbReference>
<name>A0ABR8PD58_9LACO</name>
<protein>
    <submittedName>
        <fullName evidence="4">Helix-turn-helix transcriptional regulator</fullName>
    </submittedName>
</protein>
<evidence type="ECO:0000259" key="3">
    <source>
        <dbReference type="PROSITE" id="PS50943"/>
    </source>
</evidence>
<feature type="transmembrane region" description="Helical" evidence="2">
    <location>
        <begin position="152"/>
        <end position="173"/>
    </location>
</feature>
<dbReference type="SUPFAM" id="SSF47413">
    <property type="entry name" value="lambda repressor-like DNA-binding domains"/>
    <property type="match status" value="1"/>
</dbReference>
<feature type="domain" description="HTH cro/C1-type" evidence="3">
    <location>
        <begin position="7"/>
        <end position="61"/>
    </location>
</feature>
<evidence type="ECO:0000313" key="4">
    <source>
        <dbReference type="EMBL" id="MBD7895233.1"/>
    </source>
</evidence>
<evidence type="ECO:0000256" key="1">
    <source>
        <dbReference type="ARBA" id="ARBA00023125"/>
    </source>
</evidence>
<feature type="transmembrane region" description="Helical" evidence="2">
    <location>
        <begin position="77"/>
        <end position="102"/>
    </location>
</feature>
<proteinExistence type="predicted"/>
<dbReference type="Gene3D" id="1.10.260.40">
    <property type="entry name" value="lambda repressor-like DNA-binding domains"/>
    <property type="match status" value="1"/>
</dbReference>
<dbReference type="InterPro" id="IPR010982">
    <property type="entry name" value="Lambda_DNA-bd_dom_sf"/>
</dbReference>
<dbReference type="CDD" id="cd00093">
    <property type="entry name" value="HTH_XRE"/>
    <property type="match status" value="1"/>
</dbReference>
<organism evidence="4 5">
    <name type="scientific">Limosilactobacillus avistercoris</name>
    <dbReference type="NCBI Taxonomy" id="2762243"/>
    <lineage>
        <taxon>Bacteria</taxon>
        <taxon>Bacillati</taxon>
        <taxon>Bacillota</taxon>
        <taxon>Bacilli</taxon>
        <taxon>Lactobacillales</taxon>
        <taxon>Lactobacillaceae</taxon>
        <taxon>Limosilactobacillus</taxon>
    </lineage>
</organism>
<keyword evidence="2" id="KW-0472">Membrane</keyword>
<dbReference type="Pfam" id="PF01381">
    <property type="entry name" value="HTH_3"/>
    <property type="match status" value="1"/>
</dbReference>
<sequence>MEFGERIKERRQKLKLTQAKVAKRLFVTRQAISNWEHGKTYPDLNKLVKVSDVYQISIDSLLKEDQNLKNYLEQGKAFNAFSVLSGFIWIILGLGCFVDVPTSREGQIAWNVITVVIVIAIIYEQFITPFFLGMSQRMYYKGKQRPGQRLSLLAKVIYFLIVLDMIIGVYFVHQGMPERYFSSPWLILVGIQNILQKYMWKQDPKLGNKNR</sequence>
<accession>A0ABR8PD58</accession>
<keyword evidence="2" id="KW-0812">Transmembrane</keyword>
<keyword evidence="2" id="KW-1133">Transmembrane helix</keyword>
<feature type="transmembrane region" description="Helical" evidence="2">
    <location>
        <begin position="108"/>
        <end position="132"/>
    </location>
</feature>
<dbReference type="SMART" id="SM00530">
    <property type="entry name" value="HTH_XRE"/>
    <property type="match status" value="1"/>
</dbReference>
<keyword evidence="5" id="KW-1185">Reference proteome</keyword>
<dbReference type="EMBL" id="JACSQW010000013">
    <property type="protein sequence ID" value="MBD7895233.1"/>
    <property type="molecule type" value="Genomic_DNA"/>
</dbReference>
<evidence type="ECO:0000313" key="5">
    <source>
        <dbReference type="Proteomes" id="UP000616837"/>
    </source>
</evidence>
<dbReference type="PROSITE" id="PS50943">
    <property type="entry name" value="HTH_CROC1"/>
    <property type="match status" value="1"/>
</dbReference>
<dbReference type="PANTHER" id="PTHR46558:SF4">
    <property type="entry name" value="DNA-BIDING PHAGE PROTEIN"/>
    <property type="match status" value="1"/>
</dbReference>
<keyword evidence="1" id="KW-0238">DNA-binding</keyword>
<reference evidence="4 5" key="1">
    <citation type="submission" date="2020-08" db="EMBL/GenBank/DDBJ databases">
        <title>A Genomic Blueprint of the Chicken Gut Microbiome.</title>
        <authorList>
            <person name="Gilroy R."/>
            <person name="Ravi A."/>
            <person name="Getino M."/>
            <person name="Pursley I."/>
            <person name="Horton D.L."/>
            <person name="Alikhan N.-F."/>
            <person name="Baker D."/>
            <person name="Gharbi K."/>
            <person name="Hall N."/>
            <person name="Watson M."/>
            <person name="Adriaenssens E.M."/>
            <person name="Foster-Nyarko E."/>
            <person name="Jarju S."/>
            <person name="Secka A."/>
            <person name="Antonio M."/>
            <person name="Oren A."/>
            <person name="Chaudhuri R."/>
            <person name="La Ragione R.M."/>
            <person name="Hildebrand F."/>
            <person name="Pallen M.J."/>
        </authorList>
    </citation>
    <scope>NUCLEOTIDE SEQUENCE [LARGE SCALE GENOMIC DNA]</scope>
    <source>
        <strain evidence="4 5">Sa3CUN2</strain>
    </source>
</reference>
<dbReference type="InterPro" id="IPR001387">
    <property type="entry name" value="Cro/C1-type_HTH"/>
</dbReference>
<gene>
    <name evidence="4" type="ORF">H9564_05870</name>
</gene>
<comment type="caution">
    <text evidence="4">The sequence shown here is derived from an EMBL/GenBank/DDBJ whole genome shotgun (WGS) entry which is preliminary data.</text>
</comment>
<dbReference type="RefSeq" id="WP_191684569.1">
    <property type="nucleotide sequence ID" value="NZ_JACSQW010000013.1"/>
</dbReference>
<dbReference type="PANTHER" id="PTHR46558">
    <property type="entry name" value="TRACRIPTIONAL REGULATORY PROTEIN-RELATED-RELATED"/>
    <property type="match status" value="1"/>
</dbReference>